<dbReference type="Gene3D" id="2.30.38.10">
    <property type="entry name" value="Luciferase, Domain 3"/>
    <property type="match status" value="2"/>
</dbReference>
<dbReference type="OrthoDB" id="5298966at2"/>
<dbReference type="Gene3D" id="3.40.50.12780">
    <property type="entry name" value="N-terminal domain of ligase-like"/>
    <property type="match status" value="1"/>
</dbReference>
<dbReference type="InterPro" id="IPR036736">
    <property type="entry name" value="ACP-like_sf"/>
</dbReference>
<dbReference type="CDD" id="cd19534">
    <property type="entry name" value="E_NRPS"/>
    <property type="match status" value="1"/>
</dbReference>
<dbReference type="FunFam" id="1.10.1200.10:FF:000005">
    <property type="entry name" value="Nonribosomal peptide synthetase 1"/>
    <property type="match status" value="3"/>
</dbReference>
<dbReference type="InterPro" id="IPR020806">
    <property type="entry name" value="PKS_PP-bd"/>
</dbReference>
<dbReference type="EMBL" id="CP000685">
    <property type="protein sequence ID" value="ABQ05125.1"/>
    <property type="molecule type" value="Genomic_DNA"/>
</dbReference>
<dbReference type="InterPro" id="IPR045851">
    <property type="entry name" value="AMP-bd_C_sf"/>
</dbReference>
<dbReference type="Gene3D" id="1.10.1200.10">
    <property type="entry name" value="ACP-like"/>
    <property type="match status" value="3"/>
</dbReference>
<accession>A5FI38</accession>
<keyword evidence="3" id="KW-0596">Phosphopantetheine</keyword>
<dbReference type="InterPro" id="IPR042099">
    <property type="entry name" value="ANL_N_sf"/>
</dbReference>
<feature type="domain" description="Carrier" evidence="6">
    <location>
        <begin position="3303"/>
        <end position="3378"/>
    </location>
</feature>
<gene>
    <name evidence="7" type="ordered locus">Fjoh_2095</name>
</gene>
<dbReference type="GO" id="GO:0003824">
    <property type="term" value="F:catalytic activity"/>
    <property type="evidence" value="ECO:0007669"/>
    <property type="project" value="UniProtKB-KW"/>
</dbReference>
<dbReference type="Pfam" id="PF13193">
    <property type="entry name" value="AMP-binding_C"/>
    <property type="match status" value="1"/>
</dbReference>
<evidence type="ECO:0000313" key="7">
    <source>
        <dbReference type="EMBL" id="ABQ05125.1"/>
    </source>
</evidence>
<dbReference type="CDD" id="cd05930">
    <property type="entry name" value="A_NRPS"/>
    <property type="match status" value="2"/>
</dbReference>
<dbReference type="NCBIfam" id="TIGR01720">
    <property type="entry name" value="NRPS-para261"/>
    <property type="match status" value="1"/>
</dbReference>
<dbReference type="KEGG" id="fjo:Fjoh_2095"/>
<evidence type="ECO:0000256" key="4">
    <source>
        <dbReference type="ARBA" id="ARBA00022553"/>
    </source>
</evidence>
<dbReference type="Gene3D" id="3.40.50.980">
    <property type="match status" value="4"/>
</dbReference>
<dbReference type="NCBIfam" id="TIGR01733">
    <property type="entry name" value="AA-adenyl-dom"/>
    <property type="match status" value="3"/>
</dbReference>
<dbReference type="Pfam" id="PF00550">
    <property type="entry name" value="PP-binding"/>
    <property type="match status" value="3"/>
</dbReference>
<dbReference type="InterPro" id="IPR006162">
    <property type="entry name" value="Ppantetheine_attach_site"/>
</dbReference>
<sequence length="3395" mass="387347">MKVLSLKKAKTEEFLNRFLNENQNTDSNTFFEGVHIKSESKTNSQIELDLDVNDVTRIQEICNGSDILMYNFYSCTLSILLQKYEETSIFISRLSQFEDYIENDHEFFVLRHQLDKNENFKGLFSTGKIALLESIENSFDLEIFKDSFLNFQDFKNKIPFGIAVNDTDSDILDIAGTLFVFDFKSNTPSLKIVCKGEMIDNDLLYVFADNFNKLLSEILQNLYEPINKLEFRGNKEQQLLNTINLPETDFSLNKNIIELLAEQCKNQAEKIAISCKEQHITYKELDQKTNKLARYIQNEFSAGKDDLFGIMLSRSINMVSGILSVWKTGSAYVPVAVNLGDDALQHIIENSNLKAVITDDSSVLEQLKRLPIDVPVIDLKAVEPVLKDLSDLPLNVTIGSEDLAYVIYTSGSTGRPKGAMIEHYGMLNHILSKVTEMNIHEESVVAQNAPHTFDISVWQFFAPLAAGATSVIYDEETILEINEFVNSIAKDKVTLLELVPSYLLEILNYLENEDNEITLHLDTLILNAETLTKAMVKRWLDAYPQIPIVNTYGATEVSDDMSHFFMQEVPQSYSVPVMKQPIQNFEVHILDENRERVPVGVKGEIYLAGPCVGRGYFNDEKRTKEAFLNGPIEGITNQKRIYKTGDLARFMPNGTMEFIGRNDNQVKILGHRIELDAIENIMAEIPAVKSVKAIADTNKQMIVLYYVSDSEIDKNFMEEQLLNKLPKYMLPSAFIHMLSFPLTKNGKIDKTKLPTVSLDDLAAKDYAAPQNETQEKLAVIWQEVLKIDKVGITDNFFDLGGHSLLAVRAINRIKKELGLNTSVKVFFENPTIESLSNQLKEEQYSPIEKAGLQSSYPLTTSQHRLWVLSQVEDASLAHNLSMPLQFKGELNAVKLEESFRFLINRHEALRTSFKFDENGELRQFITPIDELDFNLKYIDLSSSTEKETAIQAYLSKENAVAFDLEKAPLVRISLLKSEEKEYVFFMTMHHIISDGWSSVVLFKEMLTIYNSLVEEKEINLPELRIQYKDYANWLNQESQQEHYKKSETYWLDQFSGSLPVIELPGAKKRPVVKTYNGNYLNYQFSKEFTEKLNAFSQKQDATLFMTLMAGVNALLKRYTGQNDIIIGSPIAGRDHSDLENQIGLYLNTLALRTRIGEGFTFLDLLRHEKQLILDGYEHQKYAFDELVDKLEMKRDSSRSALFDIVVVLQNQSKLNNFDNEKLLGIVIEDQKVTHTKAQFDLIFAFMETENLLLSIEYNTDIYDKLFIENLFIHFEKLLLLLIDKPENEIMAADYLSNKEKQQILVDFNDIEAGYPKEKTIVDLFEEQAAKTPDNTALVFENTKLTYSELNEQANQLGHYLREKYKIQPDDLLGIKLDRSEKLIVSILAVLKSGGAYVPIDPSYPESRKEYIEKDSNCKVIIDEAELEKFSSEKNKYSKANLDQYIKSNNLAYVIYTSGTTGNPKGSLLEHKNVVRLFFTDKPLFDFNEDDVWTMFHSYSFDFSVWEIYGALLYGGKLVVVSKELAQNTPGFVELIYNESVTILNQTPLAFYNFIECEKVCPKRDLKLRYIIFGGEALNPAMLSSWHNKYPDAKLINMYGITETTVHVTYKEIGKKEIDLGQSNIGKPIPTLSCLILDEFKNIVPAGVIGEMYIGGSGLARGYLNRPELTAERFIVNPFNPEERLYKTGDLGRWQTDGNIEYIGRIDNQVKIRGHRIELGEIEAVLLGYSSDIRQFVVDTCELNGDKILVAYYVSDTEVDKASLRSYIQQQLPEYMVPNFFVAMDAIPLTGNGKVDRKLLPGVIESDLIKTEYTAPRNEEEKALVEVWTEVLKYEKIGVKDNFYNLGGDSIKSILIISKLKQRGYVLKIDNILRNPVLEDLARFVVTITNNIEQIETTGEVELTPIQHYFFETETIPNKNHYNQSVLLKSKEELEPSVLERSIASLVKHHDALRMVYKQTDTSWEQFNEDASDVHYKINFYDLREESDQLSALNKLGNELQSSFDISSGVLVHVGHFRMSDGDRLALIIQHLVVDGVSWRILLEDLSNLYDSYKSDSEVKLPAKTDSFQRWAYLQKDFAKSREMQLQRKYWEEISKEQVPVLSTDYDQESETVSIDTKKGFVLDRLITEKLQTQVHNVYNTEINDILLTGLGQAIQEVFDVSKTAVKMEGHGREEIIDGVDIGRTVGWFTSIYPFVLNVSGNNPLVSVKESLRKIPNKGIGYGILNYLDAPFESSLLPSVQFNYLGDFGSNSGESDNETIFEFAGESIGSSIDIKNSQSTILLDVSGMMVAGELNINIGYSAKKYSQETIDRLTDAYQNKLVKLITELSQTKESQLTPSDLTYSNLSYEELVQLNKDNNIEDVYELSPLQQGLYYHWLVDKTSPMYFEQMSYSLNAKGLSIESVRKAFNELISRYSVLRTAFVNNLAELPLQVVYKSAEGHFSHEKVVKNDNETIENFIERRKKEDRASGFNFEEPSLMRLKVLELEDDHFVFIWSHHHILMDGWCMSILINDFGNIIDAISSNKSIDQPKPVKYSEYIKWLSKVDKEESLNYWKNYLDGLETIIDIPFKKKQPLKFEVKHFNFDINGELYQRISQLCQEIGITVNTFVQGVWGYLLSRYNNTQDVVFGSVVSGRPGELSGVEEIVGLFINTIPVRLKYTNNDTPKSLLKQLQSEAIKSASHHYMNLSDVQSQSILGVELIKNLMVFENYFVQETAADTSEEYHDKQTINVEEVKTFEQTNYDFTIIVNPSNSELKIDFSYNSEAFEKEAIKNISQHFINIVEQFSKEDDVKLGDVVYLTEDEKHKILVDFNDTESAFPKDKTVIELFEEQVKKAPDNIAVSFEDCILTYRELDNLTDKMAGFLTAHSDIKKGDLAAIKLERSEYLIVSILAVLKIGATYVPLDVNYPENRINTIVEETKAKVLIDQQIINDFNLNKENLSAVKLNIDRSSDDLAYVIYTSGSTGTPKGVMISNKSLVNLCFWHTKTYEVNAQSRGTLYAGVAFDASVWEIFPYLISGASLYPIQDDETRFQIENLVSFLKTNKITHSYIPSKICQDIIEENVSGLETKLLTGGEALVYSKDSNLKIYNNYGPTENTVVATYYDCQSKTDKNVPIGKPISNVQVYILNDKLNMQPVGVIGELCISGESLSNGYLNNEELTNEKFIENPFKSGQKIYKTGDLARWLPDGNIEFMGRIDGQVKIRGYRIELGEIEKQLLSQEGIKHSVVLVKEIKGEKCLVAYYVSDYELDKKILTENLSKMLPDYMIPAYYVQLDVIPLTTNDKVDRKALPDVDDTDLIREEYIAPDTEEEFKLIEVWKRVLDIDKIGVNDNFFALGGNSIKAMMIIGGINKTLGVKINLETFFLNPTVKALALEISNKAWYEYQLSEENISDKVVI</sequence>
<dbReference type="SMART" id="SM00823">
    <property type="entry name" value="PKS_PP"/>
    <property type="match status" value="2"/>
</dbReference>
<protein>
    <submittedName>
        <fullName evidence="7">Nonribosomal peptide synthetase</fullName>
    </submittedName>
</protein>
<evidence type="ECO:0000259" key="6">
    <source>
        <dbReference type="PROSITE" id="PS50075"/>
    </source>
</evidence>
<evidence type="ECO:0000313" key="8">
    <source>
        <dbReference type="Proteomes" id="UP000006694"/>
    </source>
</evidence>
<dbReference type="Pfam" id="PF00668">
    <property type="entry name" value="Condensation"/>
    <property type="match status" value="3"/>
</dbReference>
<dbReference type="FunFam" id="3.40.50.980:FF:000002">
    <property type="entry name" value="Enterobactin synthetase component F"/>
    <property type="match status" value="1"/>
</dbReference>
<dbReference type="Gene3D" id="3.30.559.30">
    <property type="entry name" value="Nonribosomal peptide synthetase, condensation domain"/>
    <property type="match status" value="3"/>
</dbReference>
<dbReference type="eggNOG" id="COG1020">
    <property type="taxonomic scope" value="Bacteria"/>
</dbReference>
<dbReference type="CDD" id="cd19543">
    <property type="entry name" value="DCL_NRPS"/>
    <property type="match status" value="1"/>
</dbReference>
<feature type="domain" description="Carrier" evidence="6">
    <location>
        <begin position="768"/>
        <end position="843"/>
    </location>
</feature>
<dbReference type="GO" id="GO:0005829">
    <property type="term" value="C:cytosol"/>
    <property type="evidence" value="ECO:0007669"/>
    <property type="project" value="TreeGrafter"/>
</dbReference>
<dbReference type="STRING" id="376686.Fjoh_2095"/>
<dbReference type="Gene3D" id="3.30.559.10">
    <property type="entry name" value="Chloramphenicol acetyltransferase-like domain"/>
    <property type="match status" value="3"/>
</dbReference>
<dbReference type="Pfam" id="PF00501">
    <property type="entry name" value="AMP-binding"/>
    <property type="match status" value="3"/>
</dbReference>
<dbReference type="FunFam" id="2.30.38.10:FF:000001">
    <property type="entry name" value="Non-ribosomal peptide synthetase PvdI"/>
    <property type="match status" value="2"/>
</dbReference>
<dbReference type="InterPro" id="IPR010060">
    <property type="entry name" value="NRPS_synth"/>
</dbReference>
<evidence type="ECO:0000256" key="1">
    <source>
        <dbReference type="ARBA" id="ARBA00001957"/>
    </source>
</evidence>
<dbReference type="PANTHER" id="PTHR45527">
    <property type="entry name" value="NONRIBOSOMAL PEPTIDE SYNTHETASE"/>
    <property type="match status" value="1"/>
</dbReference>
<dbReference type="SUPFAM" id="SSF47336">
    <property type="entry name" value="ACP-like"/>
    <property type="match status" value="3"/>
</dbReference>
<keyword evidence="5" id="KW-0677">Repeat</keyword>
<dbReference type="Gene3D" id="3.30.300.30">
    <property type="match status" value="3"/>
</dbReference>
<dbReference type="NCBIfam" id="NF003417">
    <property type="entry name" value="PRK04813.1"/>
    <property type="match status" value="3"/>
</dbReference>
<evidence type="ECO:0000256" key="3">
    <source>
        <dbReference type="ARBA" id="ARBA00022450"/>
    </source>
</evidence>
<dbReference type="InterPro" id="IPR023213">
    <property type="entry name" value="CAT-like_dom_sf"/>
</dbReference>
<dbReference type="FunFam" id="3.40.50.12780:FF:000012">
    <property type="entry name" value="Non-ribosomal peptide synthetase"/>
    <property type="match status" value="1"/>
</dbReference>
<keyword evidence="8" id="KW-1185">Reference proteome</keyword>
<dbReference type="InterPro" id="IPR025110">
    <property type="entry name" value="AMP-bd_C"/>
</dbReference>
<comment type="similarity">
    <text evidence="2">Belongs to the ATP-dependent AMP-binding enzyme family.</text>
</comment>
<dbReference type="GO" id="GO:0031177">
    <property type="term" value="F:phosphopantetheine binding"/>
    <property type="evidence" value="ECO:0007669"/>
    <property type="project" value="InterPro"/>
</dbReference>
<dbReference type="FunFam" id="3.30.300.30:FF:000010">
    <property type="entry name" value="Enterobactin synthetase component F"/>
    <property type="match status" value="1"/>
</dbReference>
<dbReference type="InterPro" id="IPR010071">
    <property type="entry name" value="AA_adenyl_dom"/>
</dbReference>
<name>A5FI38_FLAJ1</name>
<dbReference type="InterPro" id="IPR000873">
    <property type="entry name" value="AMP-dep_synth/lig_dom"/>
</dbReference>
<dbReference type="InterPro" id="IPR009081">
    <property type="entry name" value="PP-bd_ACP"/>
</dbReference>
<keyword evidence="4" id="KW-0597">Phosphoprotein</keyword>
<dbReference type="FunFam" id="3.40.50.980:FF:000001">
    <property type="entry name" value="Non-ribosomal peptide synthetase"/>
    <property type="match status" value="1"/>
</dbReference>
<dbReference type="HOGENOM" id="CLU_000022_0_0_10"/>
<dbReference type="PROSITE" id="PS00455">
    <property type="entry name" value="AMP_BINDING"/>
    <property type="match status" value="3"/>
</dbReference>
<proteinExistence type="inferred from homology"/>
<dbReference type="GeneID" id="31764997"/>
<dbReference type="PROSITE" id="PS50075">
    <property type="entry name" value="CARRIER"/>
    <property type="match status" value="3"/>
</dbReference>
<evidence type="ECO:0000256" key="5">
    <source>
        <dbReference type="ARBA" id="ARBA00022737"/>
    </source>
</evidence>
<dbReference type="InterPro" id="IPR020845">
    <property type="entry name" value="AMP-binding_CS"/>
</dbReference>
<dbReference type="PROSITE" id="PS00012">
    <property type="entry name" value="PHOSPHOPANTETHEINE"/>
    <property type="match status" value="2"/>
</dbReference>
<dbReference type="SUPFAM" id="SSF56801">
    <property type="entry name" value="Acetyl-CoA synthetase-like"/>
    <property type="match status" value="3"/>
</dbReference>
<dbReference type="GO" id="GO:0044550">
    <property type="term" value="P:secondary metabolite biosynthetic process"/>
    <property type="evidence" value="ECO:0007669"/>
    <property type="project" value="UniProtKB-ARBA"/>
</dbReference>
<dbReference type="SUPFAM" id="SSF52777">
    <property type="entry name" value="CoA-dependent acyltransferases"/>
    <property type="match status" value="6"/>
</dbReference>
<reference evidence="7 8" key="1">
    <citation type="journal article" date="2009" name="Appl. Environ. Microbiol.">
        <title>Novel features of the polysaccharide-digesting gliding bacterium Flavobacterium johnsoniae as revealed by genome sequence analysis.</title>
        <authorList>
            <person name="McBride M.J."/>
            <person name="Xie G."/>
            <person name="Martens E.C."/>
            <person name="Lapidus A."/>
            <person name="Henrissat B."/>
            <person name="Rhodes R.G."/>
            <person name="Goltsman E."/>
            <person name="Wang W."/>
            <person name="Xu J."/>
            <person name="Hunnicutt D.W."/>
            <person name="Staroscik A.M."/>
            <person name="Hoover T.R."/>
            <person name="Cheng Y.Q."/>
            <person name="Stein J.L."/>
        </authorList>
    </citation>
    <scope>NUCLEOTIDE SEQUENCE [LARGE SCALE GENOMIC DNA]</scope>
    <source>
        <strain evidence="8">ATCC 17061 / DSM 2064 / JCM 8514 / BCRC 14874 / CCUG 350202 / NBRC 14942 / NCIMB 11054 / UW101</strain>
    </source>
</reference>
<feature type="domain" description="Carrier" evidence="6">
    <location>
        <begin position="1814"/>
        <end position="1888"/>
    </location>
</feature>
<dbReference type="RefSeq" id="WP_012024165.1">
    <property type="nucleotide sequence ID" value="NC_009441.1"/>
</dbReference>
<dbReference type="CDD" id="cd17643">
    <property type="entry name" value="A_NRPS_Cytc1-like"/>
    <property type="match status" value="1"/>
</dbReference>
<dbReference type="Proteomes" id="UP000006694">
    <property type="component" value="Chromosome"/>
</dbReference>
<organism evidence="7 8">
    <name type="scientific">Flavobacterium johnsoniae (strain ATCC 17061 / DSM 2064 / JCM 8514 / BCRC 14874 / CCUG 350202 / NBRC 14942 / NCIMB 11054 / UW101)</name>
    <name type="common">Cytophaga johnsonae</name>
    <dbReference type="NCBI Taxonomy" id="376686"/>
    <lineage>
        <taxon>Bacteria</taxon>
        <taxon>Pseudomonadati</taxon>
        <taxon>Bacteroidota</taxon>
        <taxon>Flavobacteriia</taxon>
        <taxon>Flavobacteriales</taxon>
        <taxon>Flavobacteriaceae</taxon>
        <taxon>Flavobacterium</taxon>
    </lineage>
</organism>
<dbReference type="CDD" id="cd19531">
    <property type="entry name" value="LCL_NRPS-like"/>
    <property type="match status" value="1"/>
</dbReference>
<dbReference type="InterPro" id="IPR001242">
    <property type="entry name" value="Condensation_dom"/>
</dbReference>
<dbReference type="GO" id="GO:0043041">
    <property type="term" value="P:amino acid activation for nonribosomal peptide biosynthetic process"/>
    <property type="evidence" value="ECO:0007669"/>
    <property type="project" value="TreeGrafter"/>
</dbReference>
<evidence type="ECO:0000256" key="2">
    <source>
        <dbReference type="ARBA" id="ARBA00006432"/>
    </source>
</evidence>
<comment type="cofactor">
    <cofactor evidence="1">
        <name>pantetheine 4'-phosphate</name>
        <dbReference type="ChEBI" id="CHEBI:47942"/>
    </cofactor>
</comment>
<dbReference type="PANTHER" id="PTHR45527:SF14">
    <property type="entry name" value="PLIPASTATIN SYNTHASE SUBUNIT B"/>
    <property type="match status" value="1"/>
</dbReference>